<evidence type="ECO:0000313" key="7">
    <source>
        <dbReference type="EMBL" id="OZI71900.1"/>
    </source>
</evidence>
<dbReference type="GO" id="GO:0012505">
    <property type="term" value="C:endomembrane system"/>
    <property type="evidence" value="ECO:0007669"/>
    <property type="project" value="UniProtKB-SubCell"/>
</dbReference>
<evidence type="ECO:0000256" key="1">
    <source>
        <dbReference type="ARBA" id="ARBA00004127"/>
    </source>
</evidence>
<feature type="domain" description="DUF202" evidence="6">
    <location>
        <begin position="8"/>
        <end position="68"/>
    </location>
</feature>
<evidence type="ECO:0000313" key="8">
    <source>
        <dbReference type="Proteomes" id="UP000216429"/>
    </source>
</evidence>
<proteinExistence type="predicted"/>
<keyword evidence="4 5" id="KW-0472">Membrane</keyword>
<keyword evidence="3 5" id="KW-1133">Transmembrane helix</keyword>
<reference evidence="8" key="1">
    <citation type="submission" date="2017-05" db="EMBL/GenBank/DDBJ databases">
        <title>Complete and WGS of Bordetella genogroups.</title>
        <authorList>
            <person name="Spilker T."/>
            <person name="Lipuma J."/>
        </authorList>
    </citation>
    <scope>NUCLEOTIDE SEQUENCE [LARGE SCALE GENOMIC DNA]</scope>
    <source>
        <strain evidence="8">AU6712</strain>
    </source>
</reference>
<evidence type="ECO:0000256" key="3">
    <source>
        <dbReference type="ARBA" id="ARBA00022989"/>
    </source>
</evidence>
<keyword evidence="2 5" id="KW-0812">Transmembrane</keyword>
<dbReference type="InterPro" id="IPR003807">
    <property type="entry name" value="DUF202"/>
</dbReference>
<protein>
    <recommendedName>
        <fullName evidence="6">DUF202 domain-containing protein</fullName>
    </recommendedName>
</protein>
<evidence type="ECO:0000256" key="4">
    <source>
        <dbReference type="ARBA" id="ARBA00023136"/>
    </source>
</evidence>
<evidence type="ECO:0000259" key="6">
    <source>
        <dbReference type="Pfam" id="PF02656"/>
    </source>
</evidence>
<sequence length="109" mass="11276">MDIARVSDPGLQPERTRLAWQRTGLACWALGLLWLRTALLSGPGMGSWAAGIAAGACVCTAAAAGRHCRGSAAAPPARRMAALSASLACLLLASGVWLLARLLCDTRFS</sequence>
<keyword evidence="8" id="KW-1185">Reference proteome</keyword>
<evidence type="ECO:0000256" key="5">
    <source>
        <dbReference type="SAM" id="Phobius"/>
    </source>
</evidence>
<comment type="caution">
    <text evidence="7">The sequence shown here is derived from an EMBL/GenBank/DDBJ whole genome shotgun (WGS) entry which is preliminary data.</text>
</comment>
<feature type="transmembrane region" description="Helical" evidence="5">
    <location>
        <begin position="48"/>
        <end position="68"/>
    </location>
</feature>
<evidence type="ECO:0000256" key="2">
    <source>
        <dbReference type="ARBA" id="ARBA00022692"/>
    </source>
</evidence>
<dbReference type="Pfam" id="PF02656">
    <property type="entry name" value="DUF202"/>
    <property type="match status" value="1"/>
</dbReference>
<gene>
    <name evidence="7" type="ORF">CAL22_19145</name>
</gene>
<comment type="subcellular location">
    <subcellularLocation>
        <location evidence="1">Endomembrane system</location>
        <topology evidence="1">Multi-pass membrane protein</topology>
    </subcellularLocation>
</comment>
<dbReference type="Proteomes" id="UP000216429">
    <property type="component" value="Unassembled WGS sequence"/>
</dbReference>
<accession>A0A261VE93</accession>
<organism evidence="7 8">
    <name type="scientific">Bordetella genomosp. 12</name>
    <dbReference type="NCBI Taxonomy" id="463035"/>
    <lineage>
        <taxon>Bacteria</taxon>
        <taxon>Pseudomonadati</taxon>
        <taxon>Pseudomonadota</taxon>
        <taxon>Betaproteobacteria</taxon>
        <taxon>Burkholderiales</taxon>
        <taxon>Alcaligenaceae</taxon>
        <taxon>Bordetella</taxon>
    </lineage>
</organism>
<dbReference type="AlphaFoldDB" id="A0A261VE93"/>
<feature type="transmembrane region" description="Helical" evidence="5">
    <location>
        <begin position="80"/>
        <end position="100"/>
    </location>
</feature>
<name>A0A261VE93_9BORD</name>
<dbReference type="EMBL" id="NEVU01000003">
    <property type="protein sequence ID" value="OZI71900.1"/>
    <property type="molecule type" value="Genomic_DNA"/>
</dbReference>